<name>A0A0A3I1A7_9BACL</name>
<organism evidence="1 2">
    <name type="scientific">Ureibacillus sinduriensis BLB-1 = JCM 15800</name>
    <dbReference type="NCBI Taxonomy" id="1384057"/>
    <lineage>
        <taxon>Bacteria</taxon>
        <taxon>Bacillati</taxon>
        <taxon>Bacillota</taxon>
        <taxon>Bacilli</taxon>
        <taxon>Bacillales</taxon>
        <taxon>Caryophanaceae</taxon>
        <taxon>Ureibacillus</taxon>
    </lineage>
</organism>
<proteinExistence type="predicted"/>
<comment type="caution">
    <text evidence="1">The sequence shown here is derived from an EMBL/GenBank/DDBJ whole genome shotgun (WGS) entry which is preliminary data.</text>
</comment>
<reference evidence="1 2" key="1">
    <citation type="submission" date="2014-02" db="EMBL/GenBank/DDBJ databases">
        <title>Draft genome sequence of Lysinibacillus sinduriensis JCM 15800.</title>
        <authorList>
            <person name="Zhang F."/>
            <person name="Wang G."/>
            <person name="Zhang L."/>
        </authorList>
    </citation>
    <scope>NUCLEOTIDE SEQUENCE [LARGE SCALE GENOMIC DNA]</scope>
    <source>
        <strain evidence="1 2">JCM 15800</strain>
    </source>
</reference>
<accession>A0A0A3I1A7</accession>
<evidence type="ECO:0000313" key="2">
    <source>
        <dbReference type="Proteomes" id="UP000030408"/>
    </source>
</evidence>
<protein>
    <submittedName>
        <fullName evidence="1">Transposase</fullName>
    </submittedName>
</protein>
<keyword evidence="2" id="KW-1185">Reference proteome</keyword>
<sequence>MMSKNQINERDQIEIITIEQLVPQDHLVGKLISH</sequence>
<dbReference type="Proteomes" id="UP000030408">
    <property type="component" value="Unassembled WGS sequence"/>
</dbReference>
<dbReference type="EMBL" id="JPVO01000030">
    <property type="protein sequence ID" value="KGR78621.1"/>
    <property type="molecule type" value="Genomic_DNA"/>
</dbReference>
<gene>
    <name evidence="1" type="ORF">CD33_01140</name>
</gene>
<evidence type="ECO:0000313" key="1">
    <source>
        <dbReference type="EMBL" id="KGR78621.1"/>
    </source>
</evidence>
<dbReference type="AlphaFoldDB" id="A0A0A3I1A7"/>